<dbReference type="EMBL" id="JAHQIW010005355">
    <property type="protein sequence ID" value="KAJ1365749.1"/>
    <property type="molecule type" value="Genomic_DNA"/>
</dbReference>
<dbReference type="Proteomes" id="UP001196413">
    <property type="component" value="Unassembled WGS sequence"/>
</dbReference>
<keyword evidence="3" id="KW-1185">Reference proteome</keyword>
<gene>
    <name evidence="2" type="ORF">KIN20_026173</name>
</gene>
<proteinExistence type="predicted"/>
<evidence type="ECO:0000313" key="3">
    <source>
        <dbReference type="Proteomes" id="UP001196413"/>
    </source>
</evidence>
<comment type="caution">
    <text evidence="2">The sequence shown here is derived from an EMBL/GenBank/DDBJ whole genome shotgun (WGS) entry which is preliminary data.</text>
</comment>
<dbReference type="AlphaFoldDB" id="A0AAD5NCF2"/>
<accession>A0AAD5NCF2</accession>
<protein>
    <submittedName>
        <fullName evidence="2">Uncharacterized protein</fullName>
    </submittedName>
</protein>
<evidence type="ECO:0000313" key="2">
    <source>
        <dbReference type="EMBL" id="KAJ1365749.1"/>
    </source>
</evidence>
<sequence>MIGEGLSHNSHVRETSQKAAAHLNDQESQSPFLTPKCRKLEKFAGEPDVTPLSAYIEADRLNTIIEYFRSLLVRERGPISSISDEDALERSDAPLNSLLDHGKPHLKKERLTNDRWIDGSVAPGGGGVET</sequence>
<reference evidence="2" key="1">
    <citation type="submission" date="2021-06" db="EMBL/GenBank/DDBJ databases">
        <title>Parelaphostrongylus tenuis whole genome reference sequence.</title>
        <authorList>
            <person name="Garwood T.J."/>
            <person name="Larsen P.A."/>
            <person name="Fountain-Jones N.M."/>
            <person name="Garbe J.R."/>
            <person name="Macchietto M.G."/>
            <person name="Kania S.A."/>
            <person name="Gerhold R.W."/>
            <person name="Richards J.E."/>
            <person name="Wolf T.M."/>
        </authorList>
    </citation>
    <scope>NUCLEOTIDE SEQUENCE</scope>
    <source>
        <strain evidence="2">MNPRO001-30</strain>
        <tissue evidence="2">Meninges</tissue>
    </source>
</reference>
<feature type="region of interest" description="Disordered" evidence="1">
    <location>
        <begin position="1"/>
        <end position="33"/>
    </location>
</feature>
<evidence type="ECO:0000256" key="1">
    <source>
        <dbReference type="SAM" id="MobiDB-lite"/>
    </source>
</evidence>
<name>A0AAD5NCF2_PARTN</name>
<organism evidence="2 3">
    <name type="scientific">Parelaphostrongylus tenuis</name>
    <name type="common">Meningeal worm</name>
    <dbReference type="NCBI Taxonomy" id="148309"/>
    <lineage>
        <taxon>Eukaryota</taxon>
        <taxon>Metazoa</taxon>
        <taxon>Ecdysozoa</taxon>
        <taxon>Nematoda</taxon>
        <taxon>Chromadorea</taxon>
        <taxon>Rhabditida</taxon>
        <taxon>Rhabditina</taxon>
        <taxon>Rhabditomorpha</taxon>
        <taxon>Strongyloidea</taxon>
        <taxon>Metastrongylidae</taxon>
        <taxon>Parelaphostrongylus</taxon>
    </lineage>
</organism>
<feature type="region of interest" description="Disordered" evidence="1">
    <location>
        <begin position="109"/>
        <end position="130"/>
    </location>
</feature>